<comment type="caution">
    <text evidence="1">The sequence shown here is derived from an EMBL/GenBank/DDBJ whole genome shotgun (WGS) entry which is preliminary data.</text>
</comment>
<evidence type="ECO:0000313" key="1">
    <source>
        <dbReference type="EMBL" id="GFH59771.1"/>
    </source>
</evidence>
<organism evidence="1 2">
    <name type="scientific">Chaetoceros tenuissimus</name>
    <dbReference type="NCBI Taxonomy" id="426638"/>
    <lineage>
        <taxon>Eukaryota</taxon>
        <taxon>Sar</taxon>
        <taxon>Stramenopiles</taxon>
        <taxon>Ochrophyta</taxon>
        <taxon>Bacillariophyta</taxon>
        <taxon>Coscinodiscophyceae</taxon>
        <taxon>Chaetocerotophycidae</taxon>
        <taxon>Chaetocerotales</taxon>
        <taxon>Chaetocerotaceae</taxon>
        <taxon>Chaetoceros</taxon>
    </lineage>
</organism>
<reference evidence="1 2" key="1">
    <citation type="journal article" date="2021" name="Sci. Rep.">
        <title>The genome of the diatom Chaetoceros tenuissimus carries an ancient integrated fragment of an extant virus.</title>
        <authorList>
            <person name="Hongo Y."/>
            <person name="Kimura K."/>
            <person name="Takaki Y."/>
            <person name="Yoshida Y."/>
            <person name="Baba S."/>
            <person name="Kobayashi G."/>
            <person name="Nagasaki K."/>
            <person name="Hano T."/>
            <person name="Tomaru Y."/>
        </authorList>
    </citation>
    <scope>NUCLEOTIDE SEQUENCE [LARGE SCALE GENOMIC DNA]</scope>
    <source>
        <strain evidence="1 2">NIES-3715</strain>
    </source>
</reference>
<proteinExistence type="predicted"/>
<accession>A0AAD3D8E4</accession>
<dbReference type="AlphaFoldDB" id="A0AAD3D8E4"/>
<protein>
    <submittedName>
        <fullName evidence="1">Uncharacterized protein</fullName>
    </submittedName>
</protein>
<dbReference type="Proteomes" id="UP001054902">
    <property type="component" value="Unassembled WGS sequence"/>
</dbReference>
<keyword evidence="2" id="KW-1185">Reference proteome</keyword>
<name>A0AAD3D8E4_9STRA</name>
<dbReference type="EMBL" id="BLLK01000069">
    <property type="protein sequence ID" value="GFH59771.1"/>
    <property type="molecule type" value="Genomic_DNA"/>
</dbReference>
<sequence>MSGMTMESVNAFWENVNQMRKEDSKGKVEGGRWVKITGLQSAAGQKLNGKVGQVLSEEPNKEDRYQILIDGQTKGLLVKSSNFIDVPMKDMVETYRIPCTGDKAQRANLLFPKTHSMFTECNPNGNCPALALCGVPFVVKKIESRTSLRERYHYDNQWATYIMMIDPISGFAPPEWQSYVGSVLIYRPGGKHCGGDDVGVVNHFLNDILDKYPEGRSFDPMTWLNPRFFQKYARRCAARYHDYDGFTVHILDDESRE</sequence>
<evidence type="ECO:0000313" key="2">
    <source>
        <dbReference type="Proteomes" id="UP001054902"/>
    </source>
</evidence>
<gene>
    <name evidence="1" type="ORF">CTEN210_16247</name>
</gene>